<keyword evidence="2" id="KW-0813">Transport</keyword>
<keyword evidence="10" id="KW-0407">Ion channel</keyword>
<evidence type="ECO:0000256" key="3">
    <source>
        <dbReference type="ARBA" id="ARBA00022538"/>
    </source>
</evidence>
<keyword evidence="7 12" id="KW-1133">Transmembrane helix</keyword>
<reference evidence="15" key="1">
    <citation type="submission" date="2019-11" db="EMBL/GenBank/DDBJ databases">
        <authorList>
            <person name="Kojima H."/>
        </authorList>
    </citation>
    <scope>NUCLEOTIDE SEQUENCE</scope>
    <source>
        <strain evidence="15">H1576</strain>
    </source>
</reference>
<reference evidence="15" key="2">
    <citation type="submission" date="2021-04" db="EMBL/GenBank/DDBJ databases">
        <title>Isolation and characterization of a novel species of the genus Sulfurimonas.</title>
        <authorList>
            <person name="Fukui M."/>
        </authorList>
    </citation>
    <scope>NUCLEOTIDE SEQUENCE</scope>
    <source>
        <strain evidence="15">H1576</strain>
    </source>
</reference>
<keyword evidence="5" id="KW-0631">Potassium channel</keyword>
<evidence type="ECO:0000256" key="4">
    <source>
        <dbReference type="ARBA" id="ARBA00022692"/>
    </source>
</evidence>
<dbReference type="AlphaFoldDB" id="A0A975GE53"/>
<proteinExistence type="predicted"/>
<dbReference type="PRINTS" id="PR00169">
    <property type="entry name" value="KCHANNEL"/>
</dbReference>
<evidence type="ECO:0000256" key="11">
    <source>
        <dbReference type="ARBA" id="ARBA00029579"/>
    </source>
</evidence>
<evidence type="ECO:0000313" key="16">
    <source>
        <dbReference type="Proteomes" id="UP000671852"/>
    </source>
</evidence>
<evidence type="ECO:0000259" key="14">
    <source>
        <dbReference type="Pfam" id="PF02254"/>
    </source>
</evidence>
<feature type="domain" description="RCK N-terminal" evidence="14">
    <location>
        <begin position="287"/>
        <end position="405"/>
    </location>
</feature>
<evidence type="ECO:0000256" key="9">
    <source>
        <dbReference type="ARBA" id="ARBA00023136"/>
    </source>
</evidence>
<evidence type="ECO:0000256" key="8">
    <source>
        <dbReference type="ARBA" id="ARBA00023065"/>
    </source>
</evidence>
<evidence type="ECO:0000256" key="10">
    <source>
        <dbReference type="ARBA" id="ARBA00023303"/>
    </source>
</evidence>
<dbReference type="PANTHER" id="PTHR11537:SF254">
    <property type="entry name" value="POTASSIUM VOLTAGE-GATED CHANNEL PROTEIN SHAB"/>
    <property type="match status" value="1"/>
</dbReference>
<gene>
    <name evidence="15" type="ORF">GJV85_08270</name>
</gene>
<dbReference type="Proteomes" id="UP000671852">
    <property type="component" value="Chromosome"/>
</dbReference>
<feature type="transmembrane region" description="Helical" evidence="12">
    <location>
        <begin position="122"/>
        <end position="141"/>
    </location>
</feature>
<evidence type="ECO:0000256" key="7">
    <source>
        <dbReference type="ARBA" id="ARBA00022989"/>
    </source>
</evidence>
<evidence type="ECO:0000256" key="5">
    <source>
        <dbReference type="ARBA" id="ARBA00022826"/>
    </source>
</evidence>
<evidence type="ECO:0000256" key="1">
    <source>
        <dbReference type="ARBA" id="ARBA00004141"/>
    </source>
</evidence>
<evidence type="ECO:0000256" key="2">
    <source>
        <dbReference type="ARBA" id="ARBA00022448"/>
    </source>
</evidence>
<keyword evidence="16" id="KW-1185">Reference proteome</keyword>
<dbReference type="InterPro" id="IPR005821">
    <property type="entry name" value="Ion_trans_dom"/>
</dbReference>
<organism evidence="15 16">
    <name type="scientific">Sulfurimonas aquatica</name>
    <dbReference type="NCBI Taxonomy" id="2672570"/>
    <lineage>
        <taxon>Bacteria</taxon>
        <taxon>Pseudomonadati</taxon>
        <taxon>Campylobacterota</taxon>
        <taxon>Epsilonproteobacteria</taxon>
        <taxon>Campylobacterales</taxon>
        <taxon>Sulfurimonadaceae</taxon>
        <taxon>Sulfurimonas</taxon>
    </lineage>
</organism>
<dbReference type="InterPro" id="IPR003280">
    <property type="entry name" value="2pore_dom_K_chnl"/>
</dbReference>
<feature type="transmembrane region" description="Helical" evidence="12">
    <location>
        <begin position="36"/>
        <end position="54"/>
    </location>
</feature>
<dbReference type="PANTHER" id="PTHR11537">
    <property type="entry name" value="VOLTAGE-GATED POTASSIUM CHANNEL"/>
    <property type="match status" value="1"/>
</dbReference>
<evidence type="ECO:0000313" key="15">
    <source>
        <dbReference type="EMBL" id="QSZ43104.1"/>
    </source>
</evidence>
<dbReference type="Pfam" id="PF00520">
    <property type="entry name" value="Ion_trans"/>
    <property type="match status" value="1"/>
</dbReference>
<dbReference type="Pfam" id="PF02254">
    <property type="entry name" value="TrkA_N"/>
    <property type="match status" value="1"/>
</dbReference>
<feature type="transmembrane region" description="Helical" evidence="12">
    <location>
        <begin position="177"/>
        <end position="200"/>
    </location>
</feature>
<feature type="transmembrane region" description="Helical" evidence="12">
    <location>
        <begin position="212"/>
        <end position="229"/>
    </location>
</feature>
<dbReference type="InterPro" id="IPR036721">
    <property type="entry name" value="RCK_C_sf"/>
</dbReference>
<feature type="domain" description="Ion transport" evidence="13">
    <location>
        <begin position="35"/>
        <end position="266"/>
    </location>
</feature>
<dbReference type="SUPFAM" id="SSF116726">
    <property type="entry name" value="TrkA C-terminal domain-like"/>
    <property type="match status" value="1"/>
</dbReference>
<keyword evidence="4 12" id="KW-0812">Transmembrane</keyword>
<dbReference type="GO" id="GO:0005249">
    <property type="term" value="F:voltage-gated potassium channel activity"/>
    <property type="evidence" value="ECO:0007669"/>
    <property type="project" value="InterPro"/>
</dbReference>
<dbReference type="KEGG" id="saqt:GJV85_08270"/>
<keyword evidence="6" id="KW-0630">Potassium</keyword>
<dbReference type="Gene3D" id="3.40.50.720">
    <property type="entry name" value="NAD(P)-binding Rossmann-like Domain"/>
    <property type="match status" value="1"/>
</dbReference>
<dbReference type="GO" id="GO:0001508">
    <property type="term" value="P:action potential"/>
    <property type="evidence" value="ECO:0007669"/>
    <property type="project" value="TreeGrafter"/>
</dbReference>
<evidence type="ECO:0000256" key="12">
    <source>
        <dbReference type="SAM" id="Phobius"/>
    </source>
</evidence>
<dbReference type="GO" id="GO:0008076">
    <property type="term" value="C:voltage-gated potassium channel complex"/>
    <property type="evidence" value="ECO:0007669"/>
    <property type="project" value="InterPro"/>
</dbReference>
<dbReference type="InterPro" id="IPR036291">
    <property type="entry name" value="NAD(P)-bd_dom_sf"/>
</dbReference>
<evidence type="ECO:0000259" key="13">
    <source>
        <dbReference type="Pfam" id="PF00520"/>
    </source>
</evidence>
<protein>
    <recommendedName>
        <fullName evidence="11">BK channel</fullName>
    </recommendedName>
</protein>
<dbReference type="Gene3D" id="1.10.287.70">
    <property type="match status" value="1"/>
</dbReference>
<dbReference type="SUPFAM" id="SSF51735">
    <property type="entry name" value="NAD(P)-binding Rossmann-fold domains"/>
    <property type="match status" value="1"/>
</dbReference>
<accession>A0A975GE53</accession>
<keyword evidence="8" id="KW-0406">Ion transport</keyword>
<keyword evidence="9 12" id="KW-0472">Membrane</keyword>
<sequence>MIIDGAYYLQTSKAYQAKKVFFYNLLENNQYKYKKYVDIFMVTLIFISVAVLIREVKHEVPDYLRFFSSYVVSIIFFIEYILRLWINSSVTSIIVQQADHNSFLSQDLSLFKVLKKILYVKLKYIFSIRAIIDLLAVLPFFHELRLLRVFILFRIFKLFRYARSFQMLIGVLQSKKFEFITLGVFASIVIFVSSILIYVMEANNTSSAINTLFEAVYWSIVTISTVGYGDVTPVTTEGRVVAMLVITAGIAVLAFTTSLVVSAFTEKLDEIKEVKTIEDINKLKRFYLVCGYESVAKEVTRKLLLQDSDIIVLDIDPLRIENARNDGLTVLPYDPGSIESYKKLNIDIKKQVKAILCLREDDVQNVYTALTVRSLDKDIFILSLLINDVNRKKLLFAGINNLVYPQELVGLMTKEFIGKPVAFEVIHELRSESNNVNIAEIAVTERIVENYPIVGEFGNKNFRVIILGVYKHTSDRFLFNPIDSTFLEVGDYIIAIGYDVFIKEFENHLDTKAKNG</sequence>
<dbReference type="PRINTS" id="PR01333">
    <property type="entry name" value="2POREKCHANEL"/>
</dbReference>
<comment type="subcellular location">
    <subcellularLocation>
        <location evidence="1">Membrane</location>
        <topology evidence="1">Multi-pass membrane protein</topology>
    </subcellularLocation>
</comment>
<keyword evidence="3" id="KW-0633">Potassium transport</keyword>
<dbReference type="InterPro" id="IPR003148">
    <property type="entry name" value="RCK_N"/>
</dbReference>
<feature type="transmembrane region" description="Helical" evidence="12">
    <location>
        <begin position="241"/>
        <end position="264"/>
    </location>
</feature>
<dbReference type="SUPFAM" id="SSF81324">
    <property type="entry name" value="Voltage-gated potassium channels"/>
    <property type="match status" value="1"/>
</dbReference>
<feature type="transmembrane region" description="Helical" evidence="12">
    <location>
        <begin position="66"/>
        <end position="86"/>
    </location>
</feature>
<evidence type="ECO:0000256" key="6">
    <source>
        <dbReference type="ARBA" id="ARBA00022958"/>
    </source>
</evidence>
<dbReference type="EMBL" id="CP046072">
    <property type="protein sequence ID" value="QSZ43104.1"/>
    <property type="molecule type" value="Genomic_DNA"/>
</dbReference>
<name>A0A975GE53_9BACT</name>
<dbReference type="InterPro" id="IPR028325">
    <property type="entry name" value="VG_K_chnl"/>
</dbReference>